<gene>
    <name evidence="2" type="ORF">AV926_11680</name>
</gene>
<keyword evidence="1" id="KW-1133">Transmembrane helix</keyword>
<accession>A0A161SEX4</accession>
<dbReference type="EMBL" id="LQNU01000060">
    <property type="protein sequence ID" value="KZE79475.1"/>
    <property type="molecule type" value="Genomic_DNA"/>
</dbReference>
<proteinExistence type="predicted"/>
<evidence type="ECO:0000256" key="1">
    <source>
        <dbReference type="SAM" id="Phobius"/>
    </source>
</evidence>
<dbReference type="OrthoDB" id="713022at2"/>
<evidence type="ECO:0000313" key="2">
    <source>
        <dbReference type="EMBL" id="KZE79475.1"/>
    </source>
</evidence>
<feature type="transmembrane region" description="Helical" evidence="1">
    <location>
        <begin position="80"/>
        <end position="101"/>
    </location>
</feature>
<organism evidence="2 3">
    <name type="scientific">Myroides marinus</name>
    <dbReference type="NCBI Taxonomy" id="703342"/>
    <lineage>
        <taxon>Bacteria</taxon>
        <taxon>Pseudomonadati</taxon>
        <taxon>Bacteroidota</taxon>
        <taxon>Flavobacteriia</taxon>
        <taxon>Flavobacteriales</taxon>
        <taxon>Flavobacteriaceae</taxon>
        <taxon>Myroides</taxon>
    </lineage>
</organism>
<evidence type="ECO:0000313" key="3">
    <source>
        <dbReference type="Proteomes" id="UP000076630"/>
    </source>
</evidence>
<name>A0A161SEX4_9FLAO</name>
<comment type="caution">
    <text evidence="2">The sequence shown here is derived from an EMBL/GenBank/DDBJ whole genome shotgun (WGS) entry which is preliminary data.</text>
</comment>
<dbReference type="RefSeq" id="WP_038988549.1">
    <property type="nucleotide sequence ID" value="NZ_JWJO01000142.1"/>
</dbReference>
<keyword evidence="3" id="KW-1185">Reference proteome</keyword>
<keyword evidence="1" id="KW-0812">Transmembrane</keyword>
<dbReference type="Proteomes" id="UP000076630">
    <property type="component" value="Unassembled WGS sequence"/>
</dbReference>
<evidence type="ECO:0008006" key="4">
    <source>
        <dbReference type="Google" id="ProtNLM"/>
    </source>
</evidence>
<dbReference type="AlphaFoldDB" id="A0A161SEX4"/>
<protein>
    <recommendedName>
        <fullName evidence="4">5-bromo-4-chloroindolyl phosphate hydrolysis protein</fullName>
    </recommendedName>
</protein>
<reference evidence="2 3" key="1">
    <citation type="submission" date="2016-01" db="EMBL/GenBank/DDBJ databases">
        <title>Whole genome sequencing of Myroides marinus L41.</title>
        <authorList>
            <person name="Hong K.W."/>
        </authorList>
    </citation>
    <scope>NUCLEOTIDE SEQUENCE [LARGE SCALE GENOMIC DNA]</scope>
    <source>
        <strain evidence="2 3">L41</strain>
    </source>
</reference>
<feature type="transmembrane region" description="Helical" evidence="1">
    <location>
        <begin position="54"/>
        <end position="74"/>
    </location>
</feature>
<sequence>MGWFTDRSKSWEIKETVLLLGVIGIVSFLSLGVLTPIAVFFFGNLVRISHWLKVSFFISSIYLLFLILALFVFVAGENPVSILTLNYISFYIYVVYLSIYVPEYLQRLDLKNYINLEKNKEYSYHTIIQQMNDVRSDIPNKIFFIANLNRFKRSIVSQCMIIEINEILRLIEVIGVNNLNVTEVILERHVSTIENALTQYIELTTNYHQSKEVLDSIAKLEELIKYARIALENELSMIIESQVLGVDGEASVYLSVLKGRGFV</sequence>
<feature type="transmembrane region" description="Helical" evidence="1">
    <location>
        <begin position="17"/>
        <end position="42"/>
    </location>
</feature>
<keyword evidence="1" id="KW-0472">Membrane</keyword>